<dbReference type="Gene3D" id="3.30.2320.30">
    <property type="entry name" value="ATP synthase, E subunit, C-terminal"/>
    <property type="match status" value="1"/>
</dbReference>
<dbReference type="Pfam" id="PF01991">
    <property type="entry name" value="vATP-synt_E"/>
    <property type="match status" value="1"/>
</dbReference>
<comment type="similarity">
    <text evidence="1">Belongs to the V-ATPase E subunit family.</text>
</comment>
<evidence type="ECO:0000256" key="2">
    <source>
        <dbReference type="ARBA" id="ARBA00022448"/>
    </source>
</evidence>
<evidence type="ECO:0000256" key="4">
    <source>
        <dbReference type="SAM" id="Coils"/>
    </source>
</evidence>
<keyword evidence="6" id="KW-1185">Reference proteome</keyword>
<reference evidence="5" key="1">
    <citation type="submission" date="2023-01" db="EMBL/GenBank/DDBJ databases">
        <title>Genome assembly of the deep-sea coral Lophelia pertusa.</title>
        <authorList>
            <person name="Herrera S."/>
            <person name="Cordes E."/>
        </authorList>
    </citation>
    <scope>NUCLEOTIDE SEQUENCE</scope>
    <source>
        <strain evidence="5">USNM1676648</strain>
        <tissue evidence="5">Polyp</tissue>
    </source>
</reference>
<dbReference type="Proteomes" id="UP001163046">
    <property type="component" value="Unassembled WGS sequence"/>
</dbReference>
<dbReference type="SUPFAM" id="SSF160527">
    <property type="entry name" value="V-type ATPase subunit E-like"/>
    <property type="match status" value="1"/>
</dbReference>
<dbReference type="OrthoDB" id="10263003at2759"/>
<keyword evidence="2" id="KW-0813">Transport</keyword>
<organism evidence="5 6">
    <name type="scientific">Desmophyllum pertusum</name>
    <dbReference type="NCBI Taxonomy" id="174260"/>
    <lineage>
        <taxon>Eukaryota</taxon>
        <taxon>Metazoa</taxon>
        <taxon>Cnidaria</taxon>
        <taxon>Anthozoa</taxon>
        <taxon>Hexacorallia</taxon>
        <taxon>Scleractinia</taxon>
        <taxon>Caryophylliina</taxon>
        <taxon>Caryophylliidae</taxon>
        <taxon>Desmophyllum</taxon>
    </lineage>
</organism>
<keyword evidence="3" id="KW-0406">Ion transport</keyword>
<sequence length="214" mass="24548">MSLNDAEVRKQIEHMMAFIEQEAKEKVEEIDAKAEEEFNIEKGRLVQQERLKIMNFFEKKEKQVELQKKIQRSNQLNQSRLKTLKAQDDHIKGILDEAVKQLGKVTQDETQYGQVLKGLITQGLFQLLEPTVTIRCRQQDVDIVKNIKDATIEGGVAALWGNIAIAGGVELLAKQGRIKVVNTLESRLEMMSRQMMPEIRETLFGPNTQRVFLD</sequence>
<keyword evidence="4" id="KW-0175">Coiled coil</keyword>
<dbReference type="EMBL" id="MU827780">
    <property type="protein sequence ID" value="KAJ7337941.1"/>
    <property type="molecule type" value="Genomic_DNA"/>
</dbReference>
<protein>
    <submittedName>
        <fullName evidence="5">V-type proton ATPase subunit E</fullName>
    </submittedName>
</protein>
<evidence type="ECO:0000256" key="3">
    <source>
        <dbReference type="ARBA" id="ARBA00023065"/>
    </source>
</evidence>
<comment type="caution">
    <text evidence="5">The sequence shown here is derived from an EMBL/GenBank/DDBJ whole genome shotgun (WGS) entry which is preliminary data.</text>
</comment>
<feature type="coiled-coil region" evidence="4">
    <location>
        <begin position="9"/>
        <end position="36"/>
    </location>
</feature>
<dbReference type="InterPro" id="IPR038495">
    <property type="entry name" value="ATPase_E_C"/>
</dbReference>
<evidence type="ECO:0000313" key="5">
    <source>
        <dbReference type="EMBL" id="KAJ7337941.1"/>
    </source>
</evidence>
<dbReference type="AlphaFoldDB" id="A0A9W9YEZ3"/>
<dbReference type="InterPro" id="IPR002842">
    <property type="entry name" value="ATPase_V1_Esu"/>
</dbReference>
<name>A0A9W9YEZ3_9CNID</name>
<accession>A0A9W9YEZ3</accession>
<proteinExistence type="inferred from homology"/>
<dbReference type="PANTHER" id="PTHR45715">
    <property type="entry name" value="ATPASE H+-TRANSPORTING V1 SUBUNIT E1A-RELATED"/>
    <property type="match status" value="1"/>
</dbReference>
<dbReference type="Gene3D" id="6.10.250.1620">
    <property type="match status" value="1"/>
</dbReference>
<dbReference type="HAMAP" id="MF_00311">
    <property type="entry name" value="ATP_synth_E_arch"/>
    <property type="match status" value="1"/>
</dbReference>
<dbReference type="GO" id="GO:0046961">
    <property type="term" value="F:proton-transporting ATPase activity, rotational mechanism"/>
    <property type="evidence" value="ECO:0007669"/>
    <property type="project" value="InterPro"/>
</dbReference>
<evidence type="ECO:0000256" key="1">
    <source>
        <dbReference type="ARBA" id="ARBA00005901"/>
    </source>
</evidence>
<dbReference type="GO" id="GO:0033178">
    <property type="term" value="C:proton-transporting two-sector ATPase complex, catalytic domain"/>
    <property type="evidence" value="ECO:0007669"/>
    <property type="project" value="InterPro"/>
</dbReference>
<gene>
    <name evidence="5" type="primary">VHA26</name>
    <name evidence="5" type="ORF">OS493_008100</name>
</gene>
<evidence type="ECO:0000313" key="6">
    <source>
        <dbReference type="Proteomes" id="UP001163046"/>
    </source>
</evidence>